<gene>
    <name evidence="9" type="ORF">GSTUAT00006703001</name>
</gene>
<feature type="transmembrane region" description="Helical" evidence="7">
    <location>
        <begin position="173"/>
        <end position="194"/>
    </location>
</feature>
<keyword evidence="2" id="KW-0813">Transport</keyword>
<evidence type="ECO:0000256" key="6">
    <source>
        <dbReference type="SAM" id="MobiDB-lite"/>
    </source>
</evidence>
<feature type="transmembrane region" description="Helical" evidence="7">
    <location>
        <begin position="318"/>
        <end position="338"/>
    </location>
</feature>
<feature type="transmembrane region" description="Helical" evidence="7">
    <location>
        <begin position="372"/>
        <end position="392"/>
    </location>
</feature>
<comment type="subcellular location">
    <subcellularLocation>
        <location evidence="1">Membrane</location>
        <topology evidence="1">Multi-pass membrane protein</topology>
    </subcellularLocation>
</comment>
<dbReference type="PROSITE" id="PS50850">
    <property type="entry name" value="MFS"/>
    <property type="match status" value="1"/>
</dbReference>
<name>A0A292PRX4_9PEZI</name>
<dbReference type="InterPro" id="IPR036259">
    <property type="entry name" value="MFS_trans_sf"/>
</dbReference>
<dbReference type="Proteomes" id="UP001412239">
    <property type="component" value="Unassembled WGS sequence"/>
</dbReference>
<feature type="domain" description="Major facilitator superfamily (MFS) profile" evidence="8">
    <location>
        <begin position="46"/>
        <end position="464"/>
    </location>
</feature>
<reference evidence="9" key="1">
    <citation type="submission" date="2015-10" db="EMBL/GenBank/DDBJ databases">
        <authorList>
            <person name="Regsiter A."/>
            <person name="william w."/>
        </authorList>
    </citation>
    <scope>NUCLEOTIDE SEQUENCE</scope>
    <source>
        <strain evidence="9">Montdore</strain>
    </source>
</reference>
<feature type="transmembrane region" description="Helical" evidence="7">
    <location>
        <begin position="404"/>
        <end position="425"/>
    </location>
</feature>
<feature type="transmembrane region" description="Helical" evidence="7">
    <location>
        <begin position="345"/>
        <end position="366"/>
    </location>
</feature>
<dbReference type="PANTHER" id="PTHR43791">
    <property type="entry name" value="PERMEASE-RELATED"/>
    <property type="match status" value="1"/>
</dbReference>
<feature type="compositionally biased region" description="Basic and acidic residues" evidence="6">
    <location>
        <begin position="1"/>
        <end position="12"/>
    </location>
</feature>
<keyword evidence="5 7" id="KW-0472">Membrane</keyword>
<proteinExistence type="predicted"/>
<protein>
    <recommendedName>
        <fullName evidence="8">Major facilitator superfamily (MFS) profile domain-containing protein</fullName>
    </recommendedName>
</protein>
<organism evidence="9 10">
    <name type="scientific">Tuber aestivum</name>
    <name type="common">summer truffle</name>
    <dbReference type="NCBI Taxonomy" id="59557"/>
    <lineage>
        <taxon>Eukaryota</taxon>
        <taxon>Fungi</taxon>
        <taxon>Dikarya</taxon>
        <taxon>Ascomycota</taxon>
        <taxon>Pezizomycotina</taxon>
        <taxon>Pezizomycetes</taxon>
        <taxon>Pezizales</taxon>
        <taxon>Tuberaceae</taxon>
        <taxon>Tuber</taxon>
    </lineage>
</organism>
<sequence>MSNEKVNYDHSDSMGAVTSPQTSSVEEPGIDLVYEKKLVRRIDIHLIPILAALYSVSMIDRTNISNAVIAGMMSDLKLNVGDRFSIALLMFFIPYFLFELPSNIILRRVGAAVWLGSIALAWGSVTIGMGFIKDWRILVFCRVLLGLFEAGFFPGSIYLISSWYVRYEVQKRLAGFYLLSVFIGGFTSLLSYGLMHMNGIQGLAGWRWILIIEGVLTVIVALLAYFVIVDFPDKLLQRRKPFLTESDIEIIKARIDRDRDDSQSDPLTWSIVGHHLSDWKLWAYALLFMSAAVPGYGLAYFMPIILKGMGYSTSMSQILTSLPYIAAVAVAFSLAWCADKTRLRAPFIVLGCLLIIIGMSITAYASSNGARYFGIFLGVAGAQNNIPTLLAYQSNNIRTNSKRSVGSALQVGFGAIGGVFASTVYRQKDSPKYRNGLWATMGCQFLSLVLLAFMTVYFKRKNRQHKEGTLDKPIEGHPEFTYTI</sequence>
<dbReference type="InterPro" id="IPR011701">
    <property type="entry name" value="MFS"/>
</dbReference>
<dbReference type="InterPro" id="IPR020846">
    <property type="entry name" value="MFS_dom"/>
</dbReference>
<evidence type="ECO:0000256" key="2">
    <source>
        <dbReference type="ARBA" id="ARBA00022448"/>
    </source>
</evidence>
<dbReference type="Gene3D" id="1.20.1250.20">
    <property type="entry name" value="MFS general substrate transporter like domains"/>
    <property type="match status" value="2"/>
</dbReference>
<evidence type="ECO:0000313" key="9">
    <source>
        <dbReference type="EMBL" id="CUS09223.1"/>
    </source>
</evidence>
<dbReference type="GO" id="GO:0022857">
    <property type="term" value="F:transmembrane transporter activity"/>
    <property type="evidence" value="ECO:0007669"/>
    <property type="project" value="InterPro"/>
</dbReference>
<feature type="transmembrane region" description="Helical" evidence="7">
    <location>
        <begin position="84"/>
        <end position="100"/>
    </location>
</feature>
<feature type="transmembrane region" description="Helical" evidence="7">
    <location>
        <begin position="44"/>
        <end position="64"/>
    </location>
</feature>
<dbReference type="EMBL" id="LN891092">
    <property type="protein sequence ID" value="CUS09223.1"/>
    <property type="molecule type" value="Genomic_DNA"/>
</dbReference>
<keyword evidence="3 7" id="KW-0812">Transmembrane</keyword>
<evidence type="ECO:0000256" key="4">
    <source>
        <dbReference type="ARBA" id="ARBA00022989"/>
    </source>
</evidence>
<feature type="region of interest" description="Disordered" evidence="6">
    <location>
        <begin position="1"/>
        <end position="24"/>
    </location>
</feature>
<evidence type="ECO:0000256" key="3">
    <source>
        <dbReference type="ARBA" id="ARBA00022692"/>
    </source>
</evidence>
<evidence type="ECO:0000256" key="1">
    <source>
        <dbReference type="ARBA" id="ARBA00004141"/>
    </source>
</evidence>
<feature type="transmembrane region" description="Helical" evidence="7">
    <location>
        <begin position="137"/>
        <end position="161"/>
    </location>
</feature>
<feature type="transmembrane region" description="Helical" evidence="7">
    <location>
        <begin position="281"/>
        <end position="306"/>
    </location>
</feature>
<evidence type="ECO:0000256" key="5">
    <source>
        <dbReference type="ARBA" id="ARBA00023136"/>
    </source>
</evidence>
<dbReference type="PANTHER" id="PTHR43791:SF3">
    <property type="entry name" value="MAJOR FACILITATOR SUPERFAMILY (MFS) PROFILE DOMAIN-CONTAINING PROTEIN"/>
    <property type="match status" value="1"/>
</dbReference>
<evidence type="ECO:0000313" key="10">
    <source>
        <dbReference type="Proteomes" id="UP001412239"/>
    </source>
</evidence>
<feature type="transmembrane region" description="Helical" evidence="7">
    <location>
        <begin position="112"/>
        <end position="131"/>
    </location>
</feature>
<dbReference type="SUPFAM" id="SSF103473">
    <property type="entry name" value="MFS general substrate transporter"/>
    <property type="match status" value="1"/>
</dbReference>
<keyword evidence="10" id="KW-1185">Reference proteome</keyword>
<dbReference type="FunFam" id="1.20.1250.20:FF:000013">
    <property type="entry name" value="MFS general substrate transporter"/>
    <property type="match status" value="1"/>
</dbReference>
<feature type="transmembrane region" description="Helical" evidence="7">
    <location>
        <begin position="206"/>
        <end position="229"/>
    </location>
</feature>
<dbReference type="Pfam" id="PF07690">
    <property type="entry name" value="MFS_1"/>
    <property type="match status" value="1"/>
</dbReference>
<dbReference type="FunFam" id="1.20.1250.20:FF:000018">
    <property type="entry name" value="MFS transporter permease"/>
    <property type="match status" value="1"/>
</dbReference>
<dbReference type="AlphaFoldDB" id="A0A292PRX4"/>
<dbReference type="GO" id="GO:0016020">
    <property type="term" value="C:membrane"/>
    <property type="evidence" value="ECO:0007669"/>
    <property type="project" value="UniProtKB-SubCell"/>
</dbReference>
<feature type="transmembrane region" description="Helical" evidence="7">
    <location>
        <begin position="437"/>
        <end position="458"/>
    </location>
</feature>
<evidence type="ECO:0000256" key="7">
    <source>
        <dbReference type="SAM" id="Phobius"/>
    </source>
</evidence>
<keyword evidence="4 7" id="KW-1133">Transmembrane helix</keyword>
<accession>A0A292PRX4</accession>
<evidence type="ECO:0000259" key="8">
    <source>
        <dbReference type="PROSITE" id="PS50850"/>
    </source>
</evidence>